<proteinExistence type="predicted"/>
<dbReference type="Pfam" id="PF13439">
    <property type="entry name" value="Glyco_transf_4"/>
    <property type="match status" value="1"/>
</dbReference>
<dbReference type="RefSeq" id="WP_283739296.1">
    <property type="nucleotide sequence ID" value="NZ_JASJEV010000001.1"/>
</dbReference>
<dbReference type="SUPFAM" id="SSF53756">
    <property type="entry name" value="UDP-Glycosyltransferase/glycogen phosphorylase"/>
    <property type="match status" value="1"/>
</dbReference>
<organism evidence="2 3">
    <name type="scientific">Chelatococcus albus</name>
    <dbReference type="NCBI Taxonomy" id="3047466"/>
    <lineage>
        <taxon>Bacteria</taxon>
        <taxon>Pseudomonadati</taxon>
        <taxon>Pseudomonadota</taxon>
        <taxon>Alphaproteobacteria</taxon>
        <taxon>Hyphomicrobiales</taxon>
        <taxon>Chelatococcaceae</taxon>
        <taxon>Chelatococcus</taxon>
    </lineage>
</organism>
<dbReference type="Pfam" id="PF13692">
    <property type="entry name" value="Glyco_trans_1_4"/>
    <property type="match status" value="1"/>
</dbReference>
<gene>
    <name evidence="2" type="ORF">QNA08_01485</name>
</gene>
<evidence type="ECO:0000313" key="3">
    <source>
        <dbReference type="Proteomes" id="UP001321492"/>
    </source>
</evidence>
<dbReference type="PANTHER" id="PTHR12526">
    <property type="entry name" value="GLYCOSYLTRANSFERASE"/>
    <property type="match status" value="1"/>
</dbReference>
<accession>A0ABT7AC25</accession>
<dbReference type="Gene3D" id="3.40.50.2000">
    <property type="entry name" value="Glycogen Phosphorylase B"/>
    <property type="match status" value="2"/>
</dbReference>
<dbReference type="GO" id="GO:0016757">
    <property type="term" value="F:glycosyltransferase activity"/>
    <property type="evidence" value="ECO:0007669"/>
    <property type="project" value="UniProtKB-KW"/>
</dbReference>
<evidence type="ECO:0000259" key="1">
    <source>
        <dbReference type="Pfam" id="PF13439"/>
    </source>
</evidence>
<dbReference type="Proteomes" id="UP001321492">
    <property type="component" value="Unassembled WGS sequence"/>
</dbReference>
<comment type="caution">
    <text evidence="2">The sequence shown here is derived from an EMBL/GenBank/DDBJ whole genome shotgun (WGS) entry which is preliminary data.</text>
</comment>
<dbReference type="InterPro" id="IPR028098">
    <property type="entry name" value="Glyco_trans_4-like_N"/>
</dbReference>
<keyword evidence="2" id="KW-0328">Glycosyltransferase</keyword>
<keyword evidence="3" id="KW-1185">Reference proteome</keyword>
<feature type="domain" description="Glycosyltransferase subfamily 4-like N-terminal" evidence="1">
    <location>
        <begin position="3"/>
        <end position="170"/>
    </location>
</feature>
<reference evidence="2 3" key="1">
    <citation type="submission" date="2023-05" db="EMBL/GenBank/DDBJ databases">
        <title>Chelatococcus sp. nov., a moderately thermophilic bacterium isolated from hot spring microbial mat.</title>
        <authorList>
            <person name="Hu C.-J."/>
            <person name="Li W.-J."/>
        </authorList>
    </citation>
    <scope>NUCLEOTIDE SEQUENCE [LARGE SCALE GENOMIC DNA]</scope>
    <source>
        <strain evidence="2 3">SYSU G07232</strain>
    </source>
</reference>
<evidence type="ECO:0000313" key="2">
    <source>
        <dbReference type="EMBL" id="MDJ1156915.1"/>
    </source>
</evidence>
<dbReference type="PANTHER" id="PTHR12526:SF630">
    <property type="entry name" value="GLYCOSYLTRANSFERASE"/>
    <property type="match status" value="1"/>
</dbReference>
<sequence>MFRHVLDVARGQVERGHEVGLVCDASTGGERADAALAALQPSLALGITRVPMSRAPTPSDIAALQAVRRLCRALRPDVIHGHGSKGGLYARLPAFLEGANRPVRVYTPHGGSFNYHPGSAAHRMYMLIERLLERRTDLFLFESAYVRRCFQTYVGDTDQLVRIVYNGIDEREFAPVAREDDPFDLLYIGELRAVKGIDTLIEALSLIRDRYGRALRLLLVGAGPEEQAIRALVATRGLASQVIFSPPRPIREALAKARVMVVPSRAESLPYVVLEAAAAAQPLVATDVGGIAEIFGPHGDRLIPPGDAERLAEALIDELDLTADERACRAAVLRAFVQERFSQTRMVEDGITEYLAAIEARATKYR</sequence>
<name>A0ABT7AC25_9HYPH</name>
<dbReference type="EMBL" id="JASJEV010000001">
    <property type="protein sequence ID" value="MDJ1156915.1"/>
    <property type="molecule type" value="Genomic_DNA"/>
</dbReference>
<keyword evidence="2" id="KW-0808">Transferase</keyword>
<dbReference type="EC" id="2.4.-.-" evidence="2"/>
<protein>
    <submittedName>
        <fullName evidence="2">Glycosyltransferase</fullName>
        <ecNumber evidence="2">2.4.-.-</ecNumber>
    </submittedName>
</protein>